<evidence type="ECO:0000313" key="1">
    <source>
        <dbReference type="EMBL" id="CAG6733156.1"/>
    </source>
</evidence>
<sequence length="99" mass="11672">MYQKNFNILYLFTNKKILKKVMYMIVLKPLSPFCTYALCTSHSRSATTKRENRRDAIISLAFCVSSEKNKKNHLLRTNLELISLQVHVARRKKHITVWS</sequence>
<name>A0A8D8YRF0_9HEMI</name>
<protein>
    <submittedName>
        <fullName evidence="1">Uncharacterized protein</fullName>
    </submittedName>
</protein>
<organism evidence="1">
    <name type="scientific">Cacopsylla melanoneura</name>
    <dbReference type="NCBI Taxonomy" id="428564"/>
    <lineage>
        <taxon>Eukaryota</taxon>
        <taxon>Metazoa</taxon>
        <taxon>Ecdysozoa</taxon>
        <taxon>Arthropoda</taxon>
        <taxon>Hexapoda</taxon>
        <taxon>Insecta</taxon>
        <taxon>Pterygota</taxon>
        <taxon>Neoptera</taxon>
        <taxon>Paraneoptera</taxon>
        <taxon>Hemiptera</taxon>
        <taxon>Sternorrhyncha</taxon>
        <taxon>Psylloidea</taxon>
        <taxon>Psyllidae</taxon>
        <taxon>Psyllinae</taxon>
        <taxon>Cacopsylla</taxon>
    </lineage>
</organism>
<dbReference type="EMBL" id="HBUF01388956">
    <property type="protein sequence ID" value="CAG6733156.1"/>
    <property type="molecule type" value="Transcribed_RNA"/>
</dbReference>
<dbReference type="EMBL" id="HBUF01388957">
    <property type="protein sequence ID" value="CAG6733157.1"/>
    <property type="molecule type" value="Transcribed_RNA"/>
</dbReference>
<accession>A0A8D8YRF0</accession>
<reference evidence="1" key="1">
    <citation type="submission" date="2021-05" db="EMBL/GenBank/DDBJ databases">
        <authorList>
            <person name="Alioto T."/>
            <person name="Alioto T."/>
            <person name="Gomez Garrido J."/>
        </authorList>
    </citation>
    <scope>NUCLEOTIDE SEQUENCE</scope>
</reference>
<dbReference type="AlphaFoldDB" id="A0A8D8YRF0"/>
<proteinExistence type="predicted"/>